<reference evidence="3 4" key="1">
    <citation type="journal article" date="2015" name="Nature">
        <title>rRNA introns, odd ribosomes, and small enigmatic genomes across a large radiation of phyla.</title>
        <authorList>
            <person name="Brown C.T."/>
            <person name="Hug L.A."/>
            <person name="Thomas B.C."/>
            <person name="Sharon I."/>
            <person name="Castelle C.J."/>
            <person name="Singh A."/>
            <person name="Wilkins M.J."/>
            <person name="Williams K.H."/>
            <person name="Banfield J.F."/>
        </authorList>
    </citation>
    <scope>NUCLEOTIDE SEQUENCE [LARGE SCALE GENOMIC DNA]</scope>
</reference>
<dbReference type="PANTHER" id="PTHR44216:SF3">
    <property type="entry name" value="PROTEIN O-MANNOSYL-TRANSFERASE TMTC2"/>
    <property type="match status" value="1"/>
</dbReference>
<dbReference type="AlphaFoldDB" id="A0A0G0UW03"/>
<dbReference type="InterPro" id="IPR011990">
    <property type="entry name" value="TPR-like_helical_dom_sf"/>
</dbReference>
<feature type="transmembrane region" description="Helical" evidence="2">
    <location>
        <begin position="284"/>
        <end position="306"/>
    </location>
</feature>
<gene>
    <name evidence="3" type="ORF">UU41_C0033G0011</name>
</gene>
<feature type="transmembrane region" description="Helical" evidence="2">
    <location>
        <begin position="343"/>
        <end position="361"/>
    </location>
</feature>
<feature type="transmembrane region" description="Helical" evidence="2">
    <location>
        <begin position="143"/>
        <end position="159"/>
    </location>
</feature>
<dbReference type="SUPFAM" id="SSF48452">
    <property type="entry name" value="TPR-like"/>
    <property type="match status" value="1"/>
</dbReference>
<dbReference type="InterPro" id="IPR052384">
    <property type="entry name" value="TMTC_O-mannosyltransferase"/>
</dbReference>
<dbReference type="Pfam" id="PF14559">
    <property type="entry name" value="TPR_19"/>
    <property type="match status" value="1"/>
</dbReference>
<dbReference type="PANTHER" id="PTHR44216">
    <property type="entry name" value="PROTEIN O-MANNOSYL-TRANSFERASE TMTC2"/>
    <property type="match status" value="1"/>
</dbReference>
<sequence>MLRNFKISKWLPLGVVITTLLIRLSYINNGFVWLDHGDIEQKRAIIPVSELLNVFTERFGETGFYRPLVSLLLSIEYALFDTWTPGYHIVNIFLHLSVVVASVYFVKRFFNLSTTGSWIAGLIVAVHPLSWFTVGTIASTPDLLATLLVLCALNFYALSWEKNKTTGRNTLLFFLLSFLAFLSKETALVLVPELILIRGMSTYNLKKVLTIKYIQSFLFILIGLVVLYGIYAALRSSAVPEAWRTPPIELPLSLNIGTRLSATARTISALLSPFPSSISDATEIVGILHWKTFMASLFILAGGYLIMRNGFRSIFSRLILFLWLALAPGLNMIPLPRFWTTNYGYFATVGIGASVGLLWMWSRKNKSIVGNSIQIGLILWVIIAAVSTVQAGFKLRNDRTLFEDEVKRDAHFKEGAYYLGNYFWKKGLLDRAAQYYKQSLEDNPNSIAYVDQTSARINMAGVLLAQGNTQEAEDILHMVLNYVSGQNERLVRYNLAAIAQNRGDYSRVVDLLDGHIDAWEQQEPWLLLIKAYSSLENRKETERVISEAWPFLDPQLEQELQKTLNTH</sequence>
<evidence type="ECO:0000256" key="2">
    <source>
        <dbReference type="SAM" id="Phobius"/>
    </source>
</evidence>
<dbReference type="EMBL" id="LCAN01000033">
    <property type="protein sequence ID" value="KKR91691.1"/>
    <property type="molecule type" value="Genomic_DNA"/>
</dbReference>
<dbReference type="Proteomes" id="UP000034961">
    <property type="component" value="Unassembled WGS sequence"/>
</dbReference>
<name>A0A0G0UW03_9BACT</name>
<organism evidence="3 4">
    <name type="scientific">Candidatus Roizmanbacteria bacterium GW2011_GWA1_41_13</name>
    <dbReference type="NCBI Taxonomy" id="1618474"/>
    <lineage>
        <taxon>Bacteria</taxon>
        <taxon>Candidatus Roizmaniibacteriota</taxon>
    </lineage>
</organism>
<evidence type="ECO:0000256" key="1">
    <source>
        <dbReference type="PROSITE-ProRule" id="PRU00339"/>
    </source>
</evidence>
<dbReference type="GO" id="GO:0000030">
    <property type="term" value="F:mannosyltransferase activity"/>
    <property type="evidence" value="ECO:0007669"/>
    <property type="project" value="TreeGrafter"/>
</dbReference>
<keyword evidence="2" id="KW-1133">Transmembrane helix</keyword>
<protein>
    <submittedName>
        <fullName evidence="3">Uncharacterized protein</fullName>
    </submittedName>
</protein>
<feature type="transmembrane region" description="Helical" evidence="2">
    <location>
        <begin position="211"/>
        <end position="231"/>
    </location>
</feature>
<feature type="transmembrane region" description="Helical" evidence="2">
    <location>
        <begin position="171"/>
        <end position="191"/>
    </location>
</feature>
<proteinExistence type="predicted"/>
<dbReference type="Gene3D" id="1.25.40.10">
    <property type="entry name" value="Tetratricopeptide repeat domain"/>
    <property type="match status" value="1"/>
</dbReference>
<dbReference type="PROSITE" id="PS50005">
    <property type="entry name" value="TPR"/>
    <property type="match status" value="1"/>
</dbReference>
<feature type="transmembrane region" description="Helical" evidence="2">
    <location>
        <begin position="86"/>
        <end position="106"/>
    </location>
</feature>
<dbReference type="GO" id="GO:0035269">
    <property type="term" value="P:protein O-linked glycosylation via mannose"/>
    <property type="evidence" value="ECO:0007669"/>
    <property type="project" value="TreeGrafter"/>
</dbReference>
<evidence type="ECO:0000313" key="4">
    <source>
        <dbReference type="Proteomes" id="UP000034961"/>
    </source>
</evidence>
<evidence type="ECO:0000313" key="3">
    <source>
        <dbReference type="EMBL" id="KKR91691.1"/>
    </source>
</evidence>
<feature type="transmembrane region" description="Helical" evidence="2">
    <location>
        <begin position="318"/>
        <end position="337"/>
    </location>
</feature>
<comment type="caution">
    <text evidence="3">The sequence shown here is derived from an EMBL/GenBank/DDBJ whole genome shotgun (WGS) entry which is preliminary data.</text>
</comment>
<keyword evidence="2" id="KW-0472">Membrane</keyword>
<feature type="repeat" description="TPR" evidence="1">
    <location>
        <begin position="413"/>
        <end position="446"/>
    </location>
</feature>
<feature type="transmembrane region" description="Helical" evidence="2">
    <location>
        <begin position="7"/>
        <end position="26"/>
    </location>
</feature>
<feature type="transmembrane region" description="Helical" evidence="2">
    <location>
        <begin position="373"/>
        <end position="393"/>
    </location>
</feature>
<keyword evidence="2" id="KW-0812">Transmembrane</keyword>
<accession>A0A0G0UW03</accession>
<feature type="transmembrane region" description="Helical" evidence="2">
    <location>
        <begin position="118"/>
        <end position="137"/>
    </location>
</feature>
<keyword evidence="1" id="KW-0802">TPR repeat</keyword>
<dbReference type="InterPro" id="IPR019734">
    <property type="entry name" value="TPR_rpt"/>
</dbReference>